<evidence type="ECO:0000256" key="8">
    <source>
        <dbReference type="ARBA" id="ARBA00023136"/>
    </source>
</evidence>
<evidence type="ECO:0000256" key="12">
    <source>
        <dbReference type="ARBA" id="ARBA00023303"/>
    </source>
</evidence>
<dbReference type="InterPro" id="IPR006201">
    <property type="entry name" value="Neur_channel"/>
</dbReference>
<dbReference type="PANTHER" id="PTHR18945">
    <property type="entry name" value="NEUROTRANSMITTER GATED ION CHANNEL"/>
    <property type="match status" value="1"/>
</dbReference>
<evidence type="ECO:0000256" key="6">
    <source>
        <dbReference type="ARBA" id="ARBA00023018"/>
    </source>
</evidence>
<evidence type="ECO:0000313" key="22">
    <source>
        <dbReference type="EMBL" id="MEQ2300642.1"/>
    </source>
</evidence>
<evidence type="ECO:0000256" key="2">
    <source>
        <dbReference type="ARBA" id="ARBA00022475"/>
    </source>
</evidence>
<dbReference type="SUPFAM" id="SSF90112">
    <property type="entry name" value="Neurotransmitter-gated ion-channel transmembrane pore"/>
    <property type="match status" value="1"/>
</dbReference>
<dbReference type="Pfam" id="PF02931">
    <property type="entry name" value="Neur_chan_LBD"/>
    <property type="match status" value="1"/>
</dbReference>
<evidence type="ECO:0000256" key="5">
    <source>
        <dbReference type="ARBA" id="ARBA00022989"/>
    </source>
</evidence>
<feature type="domain" description="Neurotransmitter-gated ion-channel ligand-binding" evidence="20">
    <location>
        <begin position="93"/>
        <end position="285"/>
    </location>
</feature>
<evidence type="ECO:0000256" key="16">
    <source>
        <dbReference type="ARBA" id="ARBA00036634"/>
    </source>
</evidence>
<dbReference type="PROSITE" id="PS00236">
    <property type="entry name" value="NEUROTR_ION_CHANNEL"/>
    <property type="match status" value="1"/>
</dbReference>
<keyword evidence="1 18" id="KW-0813">Transport</keyword>
<evidence type="ECO:0000256" key="4">
    <source>
        <dbReference type="ARBA" id="ARBA00022729"/>
    </source>
</evidence>
<feature type="transmembrane region" description="Helical" evidence="18">
    <location>
        <begin position="287"/>
        <end position="306"/>
    </location>
</feature>
<name>A0ABV0Z375_9TELE</name>
<keyword evidence="11" id="KW-1071">Ligand-gated ion channel</keyword>
<dbReference type="InterPro" id="IPR006202">
    <property type="entry name" value="Neur_chan_lig-bd"/>
</dbReference>
<dbReference type="InterPro" id="IPR018000">
    <property type="entry name" value="Neurotransmitter_ion_chnl_CS"/>
</dbReference>
<keyword evidence="10" id="KW-0628">Postsynaptic cell membrane</keyword>
<evidence type="ECO:0000256" key="17">
    <source>
        <dbReference type="ARBA" id="ARBA00037540"/>
    </source>
</evidence>
<dbReference type="InterPro" id="IPR049944">
    <property type="entry name" value="LGIC_TM_5-HT3"/>
</dbReference>
<evidence type="ECO:0000313" key="23">
    <source>
        <dbReference type="Proteomes" id="UP001469553"/>
    </source>
</evidence>
<evidence type="ECO:0000256" key="18">
    <source>
        <dbReference type="RuleBase" id="RU000687"/>
    </source>
</evidence>
<dbReference type="Pfam" id="PF02932">
    <property type="entry name" value="Neur_chan_memb"/>
    <property type="match status" value="1"/>
</dbReference>
<keyword evidence="5 18" id="KW-1133">Transmembrane helix</keyword>
<dbReference type="SUPFAM" id="SSF63712">
    <property type="entry name" value="Nicotinic receptor ligand binding domain-like"/>
    <property type="match status" value="1"/>
</dbReference>
<keyword evidence="23" id="KW-1185">Reference proteome</keyword>
<keyword evidence="12 18" id="KW-0407">Ion channel</keyword>
<evidence type="ECO:0000256" key="7">
    <source>
        <dbReference type="ARBA" id="ARBA00023065"/>
    </source>
</evidence>
<dbReference type="Gene3D" id="2.70.170.10">
    <property type="entry name" value="Neurotransmitter-gated ion-channel ligand-binding domain"/>
    <property type="match status" value="1"/>
</dbReference>
<comment type="catalytic activity">
    <reaction evidence="14">
        <text>K(+)(in) = K(+)(out)</text>
        <dbReference type="Rhea" id="RHEA:29463"/>
        <dbReference type="ChEBI" id="CHEBI:29103"/>
    </reaction>
</comment>
<accession>A0ABV0Z375</accession>
<keyword evidence="7 18" id="KW-0406">Ion transport</keyword>
<keyword evidence="3 18" id="KW-0812">Transmembrane</keyword>
<dbReference type="InterPro" id="IPR036734">
    <property type="entry name" value="Neur_chan_lig-bd_sf"/>
</dbReference>
<gene>
    <name evidence="22" type="ORF">AMECASPLE_027828</name>
</gene>
<comment type="catalytic activity">
    <reaction evidence="15">
        <text>Na(+)(in) = Na(+)(out)</text>
        <dbReference type="Rhea" id="RHEA:34963"/>
        <dbReference type="ChEBI" id="CHEBI:29101"/>
    </reaction>
</comment>
<feature type="region of interest" description="Disordered" evidence="19">
    <location>
        <begin position="1"/>
        <end position="29"/>
    </location>
</feature>
<keyword evidence="9" id="KW-0675">Receptor</keyword>
<evidence type="ECO:0000256" key="9">
    <source>
        <dbReference type="ARBA" id="ARBA00023170"/>
    </source>
</evidence>
<comment type="caution">
    <text evidence="22">The sequence shown here is derived from an EMBL/GenBank/DDBJ whole genome shotgun (WGS) entry which is preliminary data.</text>
</comment>
<evidence type="ECO:0000256" key="19">
    <source>
        <dbReference type="SAM" id="MobiDB-lite"/>
    </source>
</evidence>
<protein>
    <submittedName>
        <fullName evidence="22">Uncharacterized protein</fullName>
    </submittedName>
</protein>
<comment type="caution">
    <text evidence="18">Lacks conserved residue(s) required for the propagation of feature annotation.</text>
</comment>
<dbReference type="InterPro" id="IPR036719">
    <property type="entry name" value="Neuro-gated_channel_TM_sf"/>
</dbReference>
<dbReference type="PRINTS" id="PR00252">
    <property type="entry name" value="NRIONCHANNEL"/>
</dbReference>
<evidence type="ECO:0000256" key="13">
    <source>
        <dbReference type="ARBA" id="ARBA00034104"/>
    </source>
</evidence>
<comment type="subcellular location">
    <subcellularLocation>
        <location evidence="13">Postsynaptic cell membrane</location>
        <topology evidence="13">Multi-pass membrane protein</topology>
    </subcellularLocation>
</comment>
<dbReference type="InterPro" id="IPR038050">
    <property type="entry name" value="Neuro_actylchol_rec"/>
</dbReference>
<evidence type="ECO:0000259" key="20">
    <source>
        <dbReference type="Pfam" id="PF02931"/>
    </source>
</evidence>
<evidence type="ECO:0000256" key="1">
    <source>
        <dbReference type="ARBA" id="ARBA00022448"/>
    </source>
</evidence>
<proteinExistence type="inferred from homology"/>
<evidence type="ECO:0000259" key="21">
    <source>
        <dbReference type="Pfam" id="PF02932"/>
    </source>
</evidence>
<evidence type="ECO:0000256" key="3">
    <source>
        <dbReference type="ARBA" id="ARBA00022692"/>
    </source>
</evidence>
<keyword evidence="6" id="KW-0770">Synapse</keyword>
<dbReference type="InterPro" id="IPR006029">
    <property type="entry name" value="Neurotrans-gated_channel_TM"/>
</dbReference>
<keyword evidence="8 18" id="KW-0472">Membrane</keyword>
<comment type="function">
    <text evidence="17">Forms serotonin (5-hydroxytryptamine/5-HT3)-activated cation-selective channel complexes, which when activated cause fast, depolarizing responses in neurons.</text>
</comment>
<dbReference type="CDD" id="cd19063">
    <property type="entry name" value="LGIC_TM_5-HT3"/>
    <property type="match status" value="1"/>
</dbReference>
<feature type="transmembrane region" description="Helical" evidence="18">
    <location>
        <begin position="483"/>
        <end position="506"/>
    </location>
</feature>
<comment type="catalytic activity">
    <reaction evidence="16">
        <text>Ca(2+)(in) = Ca(2+)(out)</text>
        <dbReference type="Rhea" id="RHEA:29671"/>
        <dbReference type="ChEBI" id="CHEBI:29108"/>
    </reaction>
</comment>
<evidence type="ECO:0000256" key="11">
    <source>
        <dbReference type="ARBA" id="ARBA00023286"/>
    </source>
</evidence>
<keyword evidence="4" id="KW-0732">Signal</keyword>
<sequence>MRNNRIAQDDKKRTSTPHYSQGGNSSDPDPDDMLLLMPAFINPSVMGNPTAENFKRIFEQIRENEVYVPEECGSQAVINHLNLTKNSDKYTLGRPVKHHNSLTWVLLEMKIYAILDVRETDQTFIAYIWIYLRWDNEYIWWSPNEFCGVDHILVPTKLLWMPDLTIEEMTEEDKASPSPYLNIRSHGWVEFRNDQVVISTCKMRVYKFPFDVQSCNISFKSIIHSDEEIQLFYNSNNTEITEWSRKTLQTQYEWLFVSMTVTSKTVNHFGFNQTMIVYMINMKRRSVLYIANFLLPVLFFLCLDFASLLMSDTGGEKVGFKITILLAVTVMQLILNDILPSSSDKIPLIAVYCIGTFALMLLSLLETIVVIHLIDKDASQDNEKEMTKCQIEGQEKKLTDLQSCFIGIKKCSSCASVNKTSANGTQFIGKEGGMGGLTEVSLALEKMSDELGDIKKSITLLSGRQEEEKPRYWTRTAQKINKVFAVFYVTATILFLAFVSTMWYSADE</sequence>
<comment type="similarity">
    <text evidence="18">Belongs to the ligand-gated ion channel (TC 1.A.9) family.</text>
</comment>
<feature type="transmembrane region" description="Helical" evidence="18">
    <location>
        <begin position="347"/>
        <end position="374"/>
    </location>
</feature>
<dbReference type="EMBL" id="JAHRIP010050014">
    <property type="protein sequence ID" value="MEQ2300642.1"/>
    <property type="molecule type" value="Genomic_DNA"/>
</dbReference>
<organism evidence="22 23">
    <name type="scientific">Ameca splendens</name>
    <dbReference type="NCBI Taxonomy" id="208324"/>
    <lineage>
        <taxon>Eukaryota</taxon>
        <taxon>Metazoa</taxon>
        <taxon>Chordata</taxon>
        <taxon>Craniata</taxon>
        <taxon>Vertebrata</taxon>
        <taxon>Euteleostomi</taxon>
        <taxon>Actinopterygii</taxon>
        <taxon>Neopterygii</taxon>
        <taxon>Teleostei</taxon>
        <taxon>Neoteleostei</taxon>
        <taxon>Acanthomorphata</taxon>
        <taxon>Ovalentaria</taxon>
        <taxon>Atherinomorphae</taxon>
        <taxon>Cyprinodontiformes</taxon>
        <taxon>Goodeidae</taxon>
        <taxon>Ameca</taxon>
    </lineage>
</organism>
<feature type="compositionally biased region" description="Polar residues" evidence="19">
    <location>
        <begin position="16"/>
        <end position="26"/>
    </location>
</feature>
<feature type="domain" description="Neurotransmitter-gated ion-channel transmembrane" evidence="21">
    <location>
        <begin position="309"/>
        <end position="387"/>
    </location>
</feature>
<keyword evidence="2" id="KW-1003">Cell membrane</keyword>
<evidence type="ECO:0000256" key="10">
    <source>
        <dbReference type="ARBA" id="ARBA00023257"/>
    </source>
</evidence>
<evidence type="ECO:0000256" key="15">
    <source>
        <dbReference type="ARBA" id="ARBA00036239"/>
    </source>
</evidence>
<dbReference type="Gene3D" id="1.20.58.390">
    <property type="entry name" value="Neurotransmitter-gated ion-channel transmembrane domain"/>
    <property type="match status" value="1"/>
</dbReference>
<reference evidence="22 23" key="1">
    <citation type="submission" date="2021-06" db="EMBL/GenBank/DDBJ databases">
        <authorList>
            <person name="Palmer J.M."/>
        </authorList>
    </citation>
    <scope>NUCLEOTIDE SEQUENCE [LARGE SCALE GENOMIC DNA]</scope>
    <source>
        <strain evidence="22 23">AS_MEX2019</strain>
        <tissue evidence="22">Muscle</tissue>
    </source>
</reference>
<evidence type="ECO:0000256" key="14">
    <source>
        <dbReference type="ARBA" id="ARBA00034430"/>
    </source>
</evidence>
<dbReference type="Proteomes" id="UP001469553">
    <property type="component" value="Unassembled WGS sequence"/>
</dbReference>